<dbReference type="Pfam" id="PF03547">
    <property type="entry name" value="Mem_trans"/>
    <property type="match status" value="1"/>
</dbReference>
<keyword evidence="4 7" id="KW-0812">Transmembrane</keyword>
<dbReference type="PANTHER" id="PTHR36838:SF3">
    <property type="entry name" value="TRANSPORTER AUXIN EFFLUX CARRIER EC FAMILY"/>
    <property type="match status" value="1"/>
</dbReference>
<dbReference type="EMBL" id="SJFN01000017">
    <property type="protein sequence ID" value="TBW37048.1"/>
    <property type="molecule type" value="Genomic_DNA"/>
</dbReference>
<feature type="transmembrane region" description="Helical" evidence="7">
    <location>
        <begin position="288"/>
        <end position="310"/>
    </location>
</feature>
<name>A0A4V2KTF7_9HYPH</name>
<dbReference type="GO" id="GO:0016020">
    <property type="term" value="C:membrane"/>
    <property type="evidence" value="ECO:0007669"/>
    <property type="project" value="UniProtKB-SubCell"/>
</dbReference>
<keyword evidence="5 7" id="KW-1133">Transmembrane helix</keyword>
<sequence length="312" mass="32512">MLSILAITFPIFLLILVGWGATISGITSAANIRGIGVFVIRLALPAMLFRALSQRPILALLDWNYLGVYVAGSLFAFGFVFLSARVFAKRDVADAAMMGLGSSSSNSGFIGFPIAVMVVGPDALVALSLTLIVENLVMIPIGLGLAESGRRAGEPIHRILLFVLRRLTRNPMILGILAGCAASATGWLPPAPLQRAIDLLADASTAAALFAIGGALASLRLSTVGWDIGGIVSGKLLLHPLAVGLALLVLPAPAIAHQQAMLIFAASPMLSVYALLSQTYGHEKRAAAALLGATSLSFLTLTLLVGWLHAPF</sequence>
<dbReference type="PANTHER" id="PTHR36838">
    <property type="entry name" value="AUXIN EFFLUX CARRIER FAMILY PROTEIN"/>
    <property type="match status" value="1"/>
</dbReference>
<evidence type="ECO:0000313" key="9">
    <source>
        <dbReference type="Proteomes" id="UP000292781"/>
    </source>
</evidence>
<keyword evidence="2" id="KW-0813">Transport</keyword>
<feature type="transmembrane region" description="Helical" evidence="7">
    <location>
        <begin position="199"/>
        <end position="219"/>
    </location>
</feature>
<keyword evidence="6 7" id="KW-0472">Membrane</keyword>
<feature type="transmembrane region" description="Helical" evidence="7">
    <location>
        <begin position="123"/>
        <end position="146"/>
    </location>
</feature>
<evidence type="ECO:0000256" key="2">
    <source>
        <dbReference type="ARBA" id="ARBA00022448"/>
    </source>
</evidence>
<dbReference type="OrthoDB" id="9810457at2"/>
<evidence type="ECO:0000256" key="3">
    <source>
        <dbReference type="ARBA" id="ARBA00022475"/>
    </source>
</evidence>
<reference evidence="8 9" key="1">
    <citation type="submission" date="2019-02" db="EMBL/GenBank/DDBJ databases">
        <title>Siculibacillus lacustris gen. nov., sp. nov., a new rosette-forming bacterium isolated from a freshwater crater lake (Lake St. Ana, Romania).</title>
        <authorList>
            <person name="Felfoldi T."/>
            <person name="Marton Z."/>
            <person name="Szabo A."/>
            <person name="Mentes A."/>
            <person name="Boka K."/>
            <person name="Marialigeti K."/>
            <person name="Mathe I."/>
            <person name="Koncz M."/>
            <person name="Schumann P."/>
            <person name="Toth E."/>
        </authorList>
    </citation>
    <scope>NUCLEOTIDE SEQUENCE [LARGE SCALE GENOMIC DNA]</scope>
    <source>
        <strain evidence="8 9">SA-279</strain>
    </source>
</reference>
<dbReference type="Proteomes" id="UP000292781">
    <property type="component" value="Unassembled WGS sequence"/>
</dbReference>
<dbReference type="AlphaFoldDB" id="A0A4V2KTF7"/>
<feature type="transmembrane region" description="Helical" evidence="7">
    <location>
        <begin position="256"/>
        <end position="276"/>
    </location>
</feature>
<comment type="caution">
    <text evidence="8">The sequence shown here is derived from an EMBL/GenBank/DDBJ whole genome shotgun (WGS) entry which is preliminary data.</text>
</comment>
<evidence type="ECO:0000313" key="8">
    <source>
        <dbReference type="EMBL" id="TBW37048.1"/>
    </source>
</evidence>
<evidence type="ECO:0000256" key="6">
    <source>
        <dbReference type="ARBA" id="ARBA00023136"/>
    </source>
</evidence>
<evidence type="ECO:0000256" key="1">
    <source>
        <dbReference type="ARBA" id="ARBA00004141"/>
    </source>
</evidence>
<feature type="transmembrane region" description="Helical" evidence="7">
    <location>
        <begin position="231"/>
        <end position="250"/>
    </location>
</feature>
<feature type="transmembrane region" description="Helical" evidence="7">
    <location>
        <begin position="30"/>
        <end position="52"/>
    </location>
</feature>
<proteinExistence type="predicted"/>
<dbReference type="GO" id="GO:0055085">
    <property type="term" value="P:transmembrane transport"/>
    <property type="evidence" value="ECO:0007669"/>
    <property type="project" value="InterPro"/>
</dbReference>
<feature type="transmembrane region" description="Helical" evidence="7">
    <location>
        <begin position="167"/>
        <end position="187"/>
    </location>
</feature>
<evidence type="ECO:0000256" key="4">
    <source>
        <dbReference type="ARBA" id="ARBA00022692"/>
    </source>
</evidence>
<dbReference type="InterPro" id="IPR004776">
    <property type="entry name" value="Mem_transp_PIN-like"/>
</dbReference>
<comment type="subcellular location">
    <subcellularLocation>
        <location evidence="1">Membrane</location>
        <topology evidence="1">Multi-pass membrane protein</topology>
    </subcellularLocation>
</comment>
<dbReference type="RefSeq" id="WP_131309997.1">
    <property type="nucleotide sequence ID" value="NZ_SJFN01000017.1"/>
</dbReference>
<keyword evidence="3" id="KW-1003">Cell membrane</keyword>
<feature type="transmembrane region" description="Helical" evidence="7">
    <location>
        <begin position="64"/>
        <end position="88"/>
    </location>
</feature>
<accession>A0A4V2KTF7</accession>
<organism evidence="8 9">
    <name type="scientific">Siculibacillus lacustris</name>
    <dbReference type="NCBI Taxonomy" id="1549641"/>
    <lineage>
        <taxon>Bacteria</taxon>
        <taxon>Pseudomonadati</taxon>
        <taxon>Pseudomonadota</taxon>
        <taxon>Alphaproteobacteria</taxon>
        <taxon>Hyphomicrobiales</taxon>
        <taxon>Ancalomicrobiaceae</taxon>
        <taxon>Siculibacillus</taxon>
    </lineage>
</organism>
<gene>
    <name evidence="8" type="ORF">EYW49_12935</name>
</gene>
<keyword evidence="9" id="KW-1185">Reference proteome</keyword>
<evidence type="ECO:0000256" key="5">
    <source>
        <dbReference type="ARBA" id="ARBA00022989"/>
    </source>
</evidence>
<protein>
    <submittedName>
        <fullName evidence="8">AEC family transporter</fullName>
    </submittedName>
</protein>
<evidence type="ECO:0000256" key="7">
    <source>
        <dbReference type="SAM" id="Phobius"/>
    </source>
</evidence>